<accession>A0ABR0DZP5</accession>
<keyword evidence="1" id="KW-0472">Membrane</keyword>
<gene>
    <name evidence="2" type="ORF">PRZ48_014783</name>
</gene>
<dbReference type="Proteomes" id="UP001305779">
    <property type="component" value="Unassembled WGS sequence"/>
</dbReference>
<evidence type="ECO:0008006" key="4">
    <source>
        <dbReference type="Google" id="ProtNLM"/>
    </source>
</evidence>
<keyword evidence="3" id="KW-1185">Reference proteome</keyword>
<protein>
    <recommendedName>
        <fullName evidence="4">Holin</fullName>
    </recommendedName>
</protein>
<keyword evidence="1" id="KW-1133">Transmembrane helix</keyword>
<proteinExistence type="predicted"/>
<feature type="transmembrane region" description="Helical" evidence="1">
    <location>
        <begin position="12"/>
        <end position="33"/>
    </location>
</feature>
<organism evidence="2 3">
    <name type="scientific">Zasmidium cellare</name>
    <name type="common">Wine cellar mold</name>
    <name type="synonym">Racodium cellare</name>
    <dbReference type="NCBI Taxonomy" id="395010"/>
    <lineage>
        <taxon>Eukaryota</taxon>
        <taxon>Fungi</taxon>
        <taxon>Dikarya</taxon>
        <taxon>Ascomycota</taxon>
        <taxon>Pezizomycotina</taxon>
        <taxon>Dothideomycetes</taxon>
        <taxon>Dothideomycetidae</taxon>
        <taxon>Mycosphaerellales</taxon>
        <taxon>Mycosphaerellaceae</taxon>
        <taxon>Zasmidium</taxon>
    </lineage>
</organism>
<comment type="caution">
    <text evidence="2">The sequence shown here is derived from an EMBL/GenBank/DDBJ whole genome shotgun (WGS) entry which is preliminary data.</text>
</comment>
<keyword evidence="1" id="KW-0812">Transmembrane</keyword>
<evidence type="ECO:0000256" key="1">
    <source>
        <dbReference type="SAM" id="Phobius"/>
    </source>
</evidence>
<evidence type="ECO:0000313" key="3">
    <source>
        <dbReference type="Proteomes" id="UP001305779"/>
    </source>
</evidence>
<evidence type="ECO:0000313" key="2">
    <source>
        <dbReference type="EMBL" id="KAK4494485.1"/>
    </source>
</evidence>
<name>A0ABR0DZP5_ZASCE</name>
<feature type="transmembrane region" description="Helical" evidence="1">
    <location>
        <begin position="45"/>
        <end position="66"/>
    </location>
</feature>
<feature type="transmembrane region" description="Helical" evidence="1">
    <location>
        <begin position="78"/>
        <end position="98"/>
    </location>
</feature>
<sequence length="114" mass="12280">MSLSPFEAPLSHILCGIQLGTIDALVMVCLITITAKIPDVDGRMFLRGILFVCFLAFQLGAGGFSVEQGGKFWDPVLEVGYVVIGVMLGALAVYKVYIEAVKKVETGRQEKAKA</sequence>
<reference evidence="2 3" key="1">
    <citation type="journal article" date="2023" name="G3 (Bethesda)">
        <title>A chromosome-level genome assembly of Zasmidium syzygii isolated from banana leaves.</title>
        <authorList>
            <person name="van Westerhoven A.C."/>
            <person name="Mehrabi R."/>
            <person name="Talebi R."/>
            <person name="Steentjes M.B.F."/>
            <person name="Corcolon B."/>
            <person name="Chong P.A."/>
            <person name="Kema G.H.J."/>
            <person name="Seidl M.F."/>
        </authorList>
    </citation>
    <scope>NUCLEOTIDE SEQUENCE [LARGE SCALE GENOMIC DNA]</scope>
    <source>
        <strain evidence="2 3">P124</strain>
    </source>
</reference>
<dbReference type="EMBL" id="JAXOVC010000014">
    <property type="protein sequence ID" value="KAK4494485.1"/>
    <property type="molecule type" value="Genomic_DNA"/>
</dbReference>